<dbReference type="GO" id="GO:0072487">
    <property type="term" value="C:MSL complex"/>
    <property type="evidence" value="ECO:0007669"/>
    <property type="project" value="TreeGrafter"/>
</dbReference>
<dbReference type="InterPro" id="IPR040706">
    <property type="entry name" value="Zf-MYST"/>
</dbReference>
<feature type="compositionally biased region" description="Basic and acidic residues" evidence="11">
    <location>
        <begin position="1"/>
        <end position="32"/>
    </location>
</feature>
<dbReference type="PANTHER" id="PTHR10615:SF82">
    <property type="entry name" value="HISTONE ACETYLTRANSFERASE KAT8"/>
    <property type="match status" value="1"/>
</dbReference>
<comment type="catalytic activity">
    <reaction evidence="9">
        <text>L-lysyl-[protein] + acetyl-CoA = N(6)-acetyl-L-lysyl-[protein] + CoA + H(+)</text>
        <dbReference type="Rhea" id="RHEA:45948"/>
        <dbReference type="Rhea" id="RHEA-COMP:9752"/>
        <dbReference type="Rhea" id="RHEA-COMP:10731"/>
        <dbReference type="ChEBI" id="CHEBI:15378"/>
        <dbReference type="ChEBI" id="CHEBI:29969"/>
        <dbReference type="ChEBI" id="CHEBI:57287"/>
        <dbReference type="ChEBI" id="CHEBI:57288"/>
        <dbReference type="ChEBI" id="CHEBI:61930"/>
    </reaction>
    <physiologicalReaction direction="left-to-right" evidence="9">
        <dbReference type="Rhea" id="RHEA:45949"/>
    </physiologicalReaction>
</comment>
<dbReference type="AlphaFoldDB" id="A0AAW1I8F4"/>
<keyword evidence="7" id="KW-0805">Transcription regulation</keyword>
<dbReference type="SUPFAM" id="SSF55729">
    <property type="entry name" value="Acyl-CoA N-acyltransferases (Nat)"/>
    <property type="match status" value="1"/>
</dbReference>
<evidence type="ECO:0000256" key="5">
    <source>
        <dbReference type="ARBA" id="ARBA00022833"/>
    </source>
</evidence>
<keyword evidence="8" id="KW-0804">Transcription</keyword>
<evidence type="ECO:0000256" key="8">
    <source>
        <dbReference type="ARBA" id="ARBA00023163"/>
    </source>
</evidence>
<dbReference type="InterPro" id="IPR025995">
    <property type="entry name" value="Tudor-knot"/>
</dbReference>
<keyword evidence="5" id="KW-0862">Zinc</keyword>
<accession>A0AAW1I8F4</accession>
<keyword evidence="14" id="KW-1185">Reference proteome</keyword>
<keyword evidence="6" id="KW-0007">Acetylation</keyword>
<dbReference type="InterPro" id="IPR016197">
    <property type="entry name" value="Chromo-like_dom_sf"/>
</dbReference>
<dbReference type="InterPro" id="IPR016181">
    <property type="entry name" value="Acyl_CoA_acyltransferase"/>
</dbReference>
<organism evidence="13 14">
    <name type="scientific">Popillia japonica</name>
    <name type="common">Japanese beetle</name>
    <dbReference type="NCBI Taxonomy" id="7064"/>
    <lineage>
        <taxon>Eukaryota</taxon>
        <taxon>Metazoa</taxon>
        <taxon>Ecdysozoa</taxon>
        <taxon>Arthropoda</taxon>
        <taxon>Hexapoda</taxon>
        <taxon>Insecta</taxon>
        <taxon>Pterygota</taxon>
        <taxon>Neoptera</taxon>
        <taxon>Endopterygota</taxon>
        <taxon>Coleoptera</taxon>
        <taxon>Polyphaga</taxon>
        <taxon>Scarabaeiformia</taxon>
        <taxon>Scarabaeidae</taxon>
        <taxon>Rutelinae</taxon>
        <taxon>Popillia</taxon>
    </lineage>
</organism>
<evidence type="ECO:0000256" key="7">
    <source>
        <dbReference type="ARBA" id="ARBA00023015"/>
    </source>
</evidence>
<dbReference type="InterPro" id="IPR002717">
    <property type="entry name" value="HAT_MYST-type"/>
</dbReference>
<dbReference type="FunFam" id="2.30.30.140:FF:000039">
    <property type="entry name" value="Histone acetyltransferase"/>
    <property type="match status" value="1"/>
</dbReference>
<comment type="subcellular location">
    <subcellularLocation>
        <location evidence="10">Nucleus</location>
    </subcellularLocation>
</comment>
<evidence type="ECO:0000256" key="10">
    <source>
        <dbReference type="RuleBase" id="RU361211"/>
    </source>
</evidence>
<dbReference type="GO" id="GO:0035267">
    <property type="term" value="C:NuA4 histone acetyltransferase complex"/>
    <property type="evidence" value="ECO:0007669"/>
    <property type="project" value="TreeGrafter"/>
</dbReference>
<keyword evidence="4" id="KW-0863">Zinc-finger</keyword>
<evidence type="ECO:0000256" key="11">
    <source>
        <dbReference type="SAM" id="MobiDB-lite"/>
    </source>
</evidence>
<evidence type="ECO:0000256" key="4">
    <source>
        <dbReference type="ARBA" id="ARBA00022771"/>
    </source>
</evidence>
<name>A0AAW1I8F4_POPJA</name>
<evidence type="ECO:0000256" key="6">
    <source>
        <dbReference type="ARBA" id="ARBA00022990"/>
    </source>
</evidence>
<feature type="region of interest" description="Disordered" evidence="11">
    <location>
        <begin position="1"/>
        <end position="43"/>
    </location>
</feature>
<dbReference type="GO" id="GO:0008270">
    <property type="term" value="F:zinc ion binding"/>
    <property type="evidence" value="ECO:0007669"/>
    <property type="project" value="UniProtKB-KW"/>
</dbReference>
<evidence type="ECO:0000313" key="14">
    <source>
        <dbReference type="Proteomes" id="UP001458880"/>
    </source>
</evidence>
<keyword evidence="3" id="KW-0808">Transferase</keyword>
<dbReference type="GO" id="GO:0046972">
    <property type="term" value="F:histone H4K16 acetyltransferase activity"/>
    <property type="evidence" value="ECO:0007669"/>
    <property type="project" value="TreeGrafter"/>
</dbReference>
<feature type="domain" description="MYST-type HAT" evidence="12">
    <location>
        <begin position="170"/>
        <end position="350"/>
    </location>
</feature>
<dbReference type="Pfam" id="PF01853">
    <property type="entry name" value="MOZ_SAS"/>
    <property type="match status" value="1"/>
</dbReference>
<keyword evidence="10" id="KW-0539">Nucleus</keyword>
<comment type="catalytic activity">
    <reaction evidence="10">
        <text>L-lysyl-[protein] + acetyl-CoA = N(6)-acetyl-L-lysyl-[protein] + CoA + H(+)</text>
        <dbReference type="Rhea" id="RHEA:45948"/>
        <dbReference type="Rhea" id="RHEA-COMP:9752"/>
        <dbReference type="Rhea" id="RHEA-COMP:10731"/>
        <dbReference type="ChEBI" id="CHEBI:15378"/>
        <dbReference type="ChEBI" id="CHEBI:29969"/>
        <dbReference type="ChEBI" id="CHEBI:57287"/>
        <dbReference type="ChEBI" id="CHEBI:57288"/>
        <dbReference type="ChEBI" id="CHEBI:61930"/>
        <dbReference type="EC" id="2.3.1.48"/>
    </reaction>
</comment>
<evidence type="ECO:0000313" key="13">
    <source>
        <dbReference type="EMBL" id="KAK9685382.1"/>
    </source>
</evidence>
<dbReference type="Proteomes" id="UP001458880">
    <property type="component" value="Unassembled WGS sequence"/>
</dbReference>
<dbReference type="SUPFAM" id="SSF54160">
    <property type="entry name" value="Chromo domain-like"/>
    <property type="match status" value="1"/>
</dbReference>
<proteinExistence type="inferred from homology"/>
<protein>
    <recommendedName>
        <fullName evidence="2 10">Histone acetyltransferase</fullName>
        <ecNumber evidence="2 10">2.3.1.48</ecNumber>
    </recommendedName>
</protein>
<dbReference type="Pfam" id="PF11717">
    <property type="entry name" value="Tudor-knot"/>
    <property type="match status" value="1"/>
</dbReference>
<dbReference type="GO" id="GO:0006355">
    <property type="term" value="P:regulation of DNA-templated transcription"/>
    <property type="evidence" value="ECO:0007669"/>
    <property type="project" value="InterPro"/>
</dbReference>
<dbReference type="EMBL" id="JASPKY010000779">
    <property type="protein sequence ID" value="KAK9685382.1"/>
    <property type="molecule type" value="Genomic_DNA"/>
</dbReference>
<dbReference type="FunFam" id="3.30.60.60:FF:000001">
    <property type="entry name" value="Histone acetyltransferase"/>
    <property type="match status" value="1"/>
</dbReference>
<evidence type="ECO:0000256" key="9">
    <source>
        <dbReference type="ARBA" id="ARBA00047787"/>
    </source>
</evidence>
<dbReference type="InterPro" id="IPR050603">
    <property type="entry name" value="MYST_HAT"/>
</dbReference>
<sequence>MAMAEHEKNENVSHENDEGKHDNTPKNNVQHDDDTESGEEQPLDIGEHYLVKRSDETWHPAEIIQTRFNDSVQQFEYYVHYEGYNRRLDEWVLRSRIMLSRFHLTEGQKMPTDKAWKSRSIVSDLLSDNTDRKITRNQKRRHDEINHIQKTYDDMDPTTAALEKEHEQITKVKYIDKIQIGRFEIDTWYFSPYPEEYGRQSKLWICEYCLKYMRLEKSYRYHMSECTWRQPVGKEIYRKGTLSVYEVDGKDHKIYCQNLCLLAKLFLDHKTLYFDVEPFLFYILCEVDKQGAHIVGYFSKEKESPDGNNVACILTLPPYQRQGYGITKGQDCVLIVVPYDGHHDDMLIIK</sequence>
<dbReference type="Gene3D" id="2.30.30.140">
    <property type="match status" value="1"/>
</dbReference>
<dbReference type="Gene3D" id="3.30.60.60">
    <property type="entry name" value="N-acetyl transferase-like"/>
    <property type="match status" value="1"/>
</dbReference>
<dbReference type="GO" id="GO:0044545">
    <property type="term" value="C:NSL complex"/>
    <property type="evidence" value="ECO:0007669"/>
    <property type="project" value="TreeGrafter"/>
</dbReference>
<evidence type="ECO:0000256" key="1">
    <source>
        <dbReference type="ARBA" id="ARBA00010107"/>
    </source>
</evidence>
<reference evidence="13 14" key="1">
    <citation type="journal article" date="2024" name="BMC Genomics">
        <title>De novo assembly and annotation of Popillia japonica's genome with initial clues to its potential as an invasive pest.</title>
        <authorList>
            <person name="Cucini C."/>
            <person name="Boschi S."/>
            <person name="Funari R."/>
            <person name="Cardaioli E."/>
            <person name="Iannotti N."/>
            <person name="Marturano G."/>
            <person name="Paoli F."/>
            <person name="Bruttini M."/>
            <person name="Carapelli A."/>
            <person name="Frati F."/>
            <person name="Nardi F."/>
        </authorList>
    </citation>
    <scope>NUCLEOTIDE SEQUENCE [LARGE SCALE GENOMIC DNA]</scope>
    <source>
        <strain evidence="13">DMR45628</strain>
    </source>
</reference>
<dbReference type="PANTHER" id="PTHR10615">
    <property type="entry name" value="HISTONE ACETYLTRANSFERASE"/>
    <property type="match status" value="1"/>
</dbReference>
<comment type="caution">
    <text evidence="13">The sequence shown here is derived from an EMBL/GenBank/DDBJ whole genome shotgun (WGS) entry which is preliminary data.</text>
</comment>
<dbReference type="GO" id="GO:0005634">
    <property type="term" value="C:nucleus"/>
    <property type="evidence" value="ECO:0007669"/>
    <property type="project" value="UniProtKB-SubCell"/>
</dbReference>
<evidence type="ECO:0000259" key="12">
    <source>
        <dbReference type="PROSITE" id="PS51726"/>
    </source>
</evidence>
<dbReference type="Pfam" id="PF17772">
    <property type="entry name" value="zf-MYST"/>
    <property type="match status" value="1"/>
</dbReference>
<dbReference type="Gene3D" id="3.40.630.30">
    <property type="match status" value="1"/>
</dbReference>
<dbReference type="EC" id="2.3.1.48" evidence="2 10"/>
<keyword evidence="4" id="KW-0479">Metal-binding</keyword>
<evidence type="ECO:0000256" key="2">
    <source>
        <dbReference type="ARBA" id="ARBA00013184"/>
    </source>
</evidence>
<dbReference type="PROSITE" id="PS51726">
    <property type="entry name" value="MYST_HAT"/>
    <property type="match status" value="1"/>
</dbReference>
<dbReference type="SMART" id="SM00298">
    <property type="entry name" value="CHROMO"/>
    <property type="match status" value="1"/>
</dbReference>
<feature type="compositionally biased region" description="Acidic residues" evidence="11">
    <location>
        <begin position="33"/>
        <end position="42"/>
    </location>
</feature>
<comment type="similarity">
    <text evidence="1 10">Belongs to the MYST (SAS/MOZ) family.</text>
</comment>
<gene>
    <name evidence="13" type="ORF">QE152_g38071</name>
</gene>
<evidence type="ECO:0000256" key="3">
    <source>
        <dbReference type="ARBA" id="ARBA00022679"/>
    </source>
</evidence>
<dbReference type="InterPro" id="IPR000953">
    <property type="entry name" value="Chromo/chromo_shadow_dom"/>
</dbReference>